<dbReference type="RefSeq" id="WP_128384165.1">
    <property type="nucleotide sequence ID" value="NZ_CP035033.1"/>
</dbReference>
<dbReference type="PROSITE" id="PS00211">
    <property type="entry name" value="ABC_TRANSPORTER_1"/>
    <property type="match status" value="1"/>
</dbReference>
<dbReference type="Gene3D" id="3.40.50.300">
    <property type="entry name" value="P-loop containing nucleotide triphosphate hydrolases"/>
    <property type="match status" value="1"/>
</dbReference>
<name>A0A451G4D9_9GAMM</name>
<dbReference type="InterPro" id="IPR003593">
    <property type="entry name" value="AAA+_ATPase"/>
</dbReference>
<keyword evidence="1" id="KW-0547">Nucleotide-binding</keyword>
<evidence type="ECO:0000256" key="1">
    <source>
        <dbReference type="ARBA" id="ARBA00022741"/>
    </source>
</evidence>
<protein>
    <submittedName>
        <fullName evidence="4">ATP-binding cassette domain-containing protein</fullName>
    </submittedName>
</protein>
<dbReference type="AlphaFoldDB" id="A0A451G4D9"/>
<dbReference type="SMART" id="SM00382">
    <property type="entry name" value="AAA"/>
    <property type="match status" value="1"/>
</dbReference>
<dbReference type="KEGG" id="htr:EPV75_00915"/>
<dbReference type="PANTHER" id="PTHR43119:SF1">
    <property type="entry name" value="ABC TRANSPORTER DOMAIN-CONTAINING PROTEIN"/>
    <property type="match status" value="1"/>
</dbReference>
<dbReference type="SUPFAM" id="SSF52540">
    <property type="entry name" value="P-loop containing nucleoside triphosphate hydrolases"/>
    <property type="match status" value="1"/>
</dbReference>
<proteinExistence type="predicted"/>
<reference evidence="4 5" key="1">
    <citation type="journal article" date="2018" name="Environ. Microbiol.">
        <title>Genomes of ubiquitous marine and hypersaline Hydrogenovibrio, Thiomicrorhabdus and Thiomicrospira spp. encode a diversity of mechanisms to sustain chemolithoautotrophy in heterogeneous environments.</title>
        <authorList>
            <person name="Scott K.M."/>
            <person name="Williams J."/>
            <person name="Porter C.M.B."/>
            <person name="Russel S."/>
            <person name="Harmer T.L."/>
            <person name="Paul J.H."/>
            <person name="Antonen K.M."/>
            <person name="Bridges M.K."/>
            <person name="Camper G.J."/>
            <person name="Campla C.K."/>
            <person name="Casella L.G."/>
            <person name="Chase E."/>
            <person name="Conrad J.W."/>
            <person name="Cruz M.C."/>
            <person name="Dunlap D.S."/>
            <person name="Duran L."/>
            <person name="Fahsbender E.M."/>
            <person name="Goldsmith D.B."/>
            <person name="Keeley R.F."/>
            <person name="Kondoff M.R."/>
            <person name="Kussy B.I."/>
            <person name="Lane M.K."/>
            <person name="Lawler S."/>
            <person name="Leigh B.A."/>
            <person name="Lewis C."/>
            <person name="Lostal L.M."/>
            <person name="Marking D."/>
            <person name="Mancera P.A."/>
            <person name="McClenthan E.C."/>
            <person name="McIntyre E.A."/>
            <person name="Mine J.A."/>
            <person name="Modi S."/>
            <person name="Moore B.D."/>
            <person name="Morgan W.A."/>
            <person name="Nelson K.M."/>
            <person name="Nguyen K.N."/>
            <person name="Ogburn N."/>
            <person name="Parrino D.G."/>
            <person name="Pedapudi A.D."/>
            <person name="Pelham R.P."/>
            <person name="Preece A.M."/>
            <person name="Rampersad E.A."/>
            <person name="Richardson J.C."/>
            <person name="Rodgers C.M."/>
            <person name="Schaffer B.L."/>
            <person name="Sheridan N.E."/>
            <person name="Solone M.R."/>
            <person name="Staley Z.R."/>
            <person name="Tabuchi M."/>
            <person name="Waide R.J."/>
            <person name="Wanjugi P.W."/>
            <person name="Young S."/>
            <person name="Clum A."/>
            <person name="Daum C."/>
            <person name="Huntemann M."/>
            <person name="Ivanova N."/>
            <person name="Kyrpides N."/>
            <person name="Mikhailova N."/>
            <person name="Palaniappan K."/>
            <person name="Pillay M."/>
            <person name="Reddy T.B.K."/>
            <person name="Shapiro N."/>
            <person name="Stamatis D."/>
            <person name="Varghese N."/>
            <person name="Woyke T."/>
            <person name="Boden R."/>
            <person name="Freyermuth S.K."/>
            <person name="Kerfeld C.A."/>
        </authorList>
    </citation>
    <scope>NUCLEOTIDE SEQUENCE [LARGE SCALE GENOMIC DNA]</scope>
    <source>
        <strain evidence="4 5">JR-2</strain>
    </source>
</reference>
<evidence type="ECO:0000259" key="3">
    <source>
        <dbReference type="PROSITE" id="PS50893"/>
    </source>
</evidence>
<dbReference type="GO" id="GO:0005524">
    <property type="term" value="F:ATP binding"/>
    <property type="evidence" value="ECO:0007669"/>
    <property type="project" value="UniProtKB-KW"/>
</dbReference>
<dbReference type="InterPro" id="IPR027417">
    <property type="entry name" value="P-loop_NTPase"/>
</dbReference>
<dbReference type="PANTHER" id="PTHR43119">
    <property type="entry name" value="ABC TRANSPORT PROTEIN ATP-BINDING COMPONENT-RELATED"/>
    <property type="match status" value="1"/>
</dbReference>
<evidence type="ECO:0000313" key="4">
    <source>
        <dbReference type="EMBL" id="QAB14334.1"/>
    </source>
</evidence>
<dbReference type="GO" id="GO:0016887">
    <property type="term" value="F:ATP hydrolysis activity"/>
    <property type="evidence" value="ECO:0007669"/>
    <property type="project" value="InterPro"/>
</dbReference>
<feature type="domain" description="ABC transporter" evidence="3">
    <location>
        <begin position="2"/>
        <end position="203"/>
    </location>
</feature>
<keyword evidence="5" id="KW-1185">Reference proteome</keyword>
<dbReference type="EMBL" id="CP035033">
    <property type="protein sequence ID" value="QAB14334.1"/>
    <property type="molecule type" value="Genomic_DNA"/>
</dbReference>
<evidence type="ECO:0000256" key="2">
    <source>
        <dbReference type="ARBA" id="ARBA00022840"/>
    </source>
</evidence>
<keyword evidence="2 4" id="KW-0067">ATP-binding</keyword>
<dbReference type="PROSITE" id="PS50893">
    <property type="entry name" value="ABC_TRANSPORTER_2"/>
    <property type="match status" value="1"/>
</dbReference>
<dbReference type="Pfam" id="PF00005">
    <property type="entry name" value="ABC_tran"/>
    <property type="match status" value="1"/>
</dbReference>
<sequence length="203" mass="22011">MFRVEELAIDALLAPVSFALAEQEVLMVSGVSGSGKSLLLRALADLEPHSGQAWLNAEKQSAFPPPVWRRQVMWFPAETAWWDDSVEAHYPDAVTEKDSDRLVSGLAALGLPKSILKQPVTALSSGEKQRLALLRGLAFQPKVLLLDEVTANLDPDSTLAVEALVQSYLAEQQACAVWVSHDPAQAERLASQQLVLSKGSTTL</sequence>
<dbReference type="InterPro" id="IPR017871">
    <property type="entry name" value="ABC_transporter-like_CS"/>
</dbReference>
<organism evidence="4 5">
    <name type="scientific">Hydrogenovibrio thermophilus</name>
    <dbReference type="NCBI Taxonomy" id="265883"/>
    <lineage>
        <taxon>Bacteria</taxon>
        <taxon>Pseudomonadati</taxon>
        <taxon>Pseudomonadota</taxon>
        <taxon>Gammaproteobacteria</taxon>
        <taxon>Thiotrichales</taxon>
        <taxon>Piscirickettsiaceae</taxon>
        <taxon>Hydrogenovibrio</taxon>
    </lineage>
</organism>
<dbReference type="InterPro" id="IPR003439">
    <property type="entry name" value="ABC_transporter-like_ATP-bd"/>
</dbReference>
<gene>
    <name evidence="4" type="ORF">EPV75_00915</name>
</gene>
<accession>A0A451G4D9</accession>
<dbReference type="CDD" id="cd00267">
    <property type="entry name" value="ABC_ATPase"/>
    <property type="match status" value="1"/>
</dbReference>
<evidence type="ECO:0000313" key="5">
    <source>
        <dbReference type="Proteomes" id="UP000285478"/>
    </source>
</evidence>
<dbReference type="Proteomes" id="UP000285478">
    <property type="component" value="Chromosome"/>
</dbReference>